<keyword evidence="1" id="KW-0378">Hydrolase</keyword>
<dbReference type="PANTHER" id="PTHR47320">
    <property type="entry name" value="BIFUNCTIONAL URIDYLYLTRANSFERASE/URIDYLYL-REMOVING ENZYME"/>
    <property type="match status" value="1"/>
</dbReference>
<evidence type="ECO:0000313" key="3">
    <source>
        <dbReference type="Proteomes" id="UP001168363"/>
    </source>
</evidence>
<gene>
    <name evidence="2" type="ORF">QWJ41_20800</name>
</gene>
<keyword evidence="3" id="KW-1185">Reference proteome</keyword>
<dbReference type="PANTHER" id="PTHR47320:SF1">
    <property type="entry name" value="BIFUNCTIONAL URIDYLYLTRANSFERASE_URIDYLYL-REMOVING ENZYME"/>
    <property type="match status" value="1"/>
</dbReference>
<dbReference type="InterPro" id="IPR043519">
    <property type="entry name" value="NT_sf"/>
</dbReference>
<comment type="caution">
    <text evidence="2">The sequence shown here is derived from an EMBL/GenBank/DDBJ whole genome shotgun (WGS) entry which is preliminary data.</text>
</comment>
<name>A0ABT8TW26_9ACTN</name>
<dbReference type="Gene3D" id="3.30.460.10">
    <property type="entry name" value="Beta Polymerase, domain 2"/>
    <property type="match status" value="1"/>
</dbReference>
<dbReference type="SUPFAM" id="SSF81301">
    <property type="entry name" value="Nucleotidyltransferase"/>
    <property type="match status" value="1"/>
</dbReference>
<dbReference type="Proteomes" id="UP001168363">
    <property type="component" value="Unassembled WGS sequence"/>
</dbReference>
<evidence type="ECO:0000313" key="2">
    <source>
        <dbReference type="EMBL" id="MDO3398164.1"/>
    </source>
</evidence>
<feature type="non-terminal residue" evidence="2">
    <location>
        <position position="107"/>
    </location>
</feature>
<sequence>MTATEREQRTSEADALCAAAYEKAGGADVGSALVAVGGYGRRELAPHSDLDVVLVLDEGVESGVGAARLWYPLWDSGTTIDHSVRELPQMLAAAEADLRVALGLLDV</sequence>
<proteinExistence type="predicted"/>
<protein>
    <submittedName>
        <fullName evidence="2">DUF294 nucleotidyltransferase-like domain-containing protein</fullName>
    </submittedName>
</protein>
<accession>A0ABT8TW26</accession>
<reference evidence="2" key="1">
    <citation type="submission" date="2023-06" db="EMBL/GenBank/DDBJ databases">
        <title>Genome sequence of Nocardioides sp. SOB44.</title>
        <authorList>
            <person name="Zhang G."/>
        </authorList>
    </citation>
    <scope>NUCLEOTIDE SEQUENCE</scope>
    <source>
        <strain evidence="2">SOB44</strain>
    </source>
</reference>
<dbReference type="EMBL" id="JAULSC010000080">
    <property type="protein sequence ID" value="MDO3398164.1"/>
    <property type="molecule type" value="Genomic_DNA"/>
</dbReference>
<evidence type="ECO:0000256" key="1">
    <source>
        <dbReference type="ARBA" id="ARBA00022801"/>
    </source>
</evidence>
<organism evidence="2 3">
    <name type="scientific">Nocardioides cremeus</name>
    <dbReference type="NCBI Taxonomy" id="3058044"/>
    <lineage>
        <taxon>Bacteria</taxon>
        <taxon>Bacillati</taxon>
        <taxon>Actinomycetota</taxon>
        <taxon>Actinomycetes</taxon>
        <taxon>Propionibacteriales</taxon>
        <taxon>Nocardioidaceae</taxon>
        <taxon>Nocardioides</taxon>
    </lineage>
</organism>
<dbReference type="InterPro" id="IPR010043">
    <property type="entry name" value="UTase/UR"/>
</dbReference>